<dbReference type="GeneID" id="301192856"/>
<evidence type="ECO:0000313" key="1">
    <source>
        <dbReference type="EMBL" id="GAJ41614.1"/>
    </source>
</evidence>
<dbReference type="EMBL" id="BAWO01000079">
    <property type="protein sequence ID" value="GAJ41614.1"/>
    <property type="molecule type" value="Genomic_DNA"/>
</dbReference>
<dbReference type="Proteomes" id="UP000023561">
    <property type="component" value="Unassembled WGS sequence"/>
</dbReference>
<evidence type="ECO:0000313" key="2">
    <source>
        <dbReference type="Proteomes" id="UP000023561"/>
    </source>
</evidence>
<keyword evidence="2" id="KW-1185">Reference proteome</keyword>
<dbReference type="OrthoDB" id="2166610at2"/>
<dbReference type="Pfam" id="PF10704">
    <property type="entry name" value="DUF2508"/>
    <property type="match status" value="1"/>
</dbReference>
<dbReference type="AlphaFoldDB" id="A0A023DK22"/>
<proteinExistence type="predicted"/>
<gene>
    <name evidence="1" type="ORF">GCA01S_079_00140</name>
</gene>
<organism evidence="1 2">
    <name type="scientific">Parageobacillus caldoxylosilyticus NBRC 107762</name>
    <dbReference type="NCBI Taxonomy" id="1220594"/>
    <lineage>
        <taxon>Bacteria</taxon>
        <taxon>Bacillati</taxon>
        <taxon>Bacillota</taxon>
        <taxon>Bacilli</taxon>
        <taxon>Bacillales</taxon>
        <taxon>Anoxybacillaceae</taxon>
        <taxon>Saccharococcus</taxon>
    </lineage>
</organism>
<sequence>MLWRRKGWLKKEFDLKLARQLQEMRDEWYEQKRLIEKSVDPSEDVLVALHIAEAKYFFLIREAKHRRISLKGVN</sequence>
<accession>A0A023DK22</accession>
<comment type="caution">
    <text evidence="1">The sequence shown here is derived from an EMBL/GenBank/DDBJ whole genome shotgun (WGS) entry which is preliminary data.</text>
</comment>
<name>A0A023DK22_9BACL</name>
<protein>
    <recommendedName>
        <fullName evidence="3">DUF2508 family protein</fullName>
    </recommendedName>
</protein>
<reference evidence="1 2" key="1">
    <citation type="submission" date="2014-04" db="EMBL/GenBank/DDBJ databases">
        <title>Whole genome shotgun sequence of Geobacillus caldoxylosilyticus NBRC 107762.</title>
        <authorList>
            <person name="Hosoyama A."/>
            <person name="Hosoyama Y."/>
            <person name="Katano-Makiyama Y."/>
            <person name="Tsuchikane K."/>
            <person name="Ohji S."/>
            <person name="Ichikawa N."/>
            <person name="Yamazoe A."/>
            <person name="Fujita N."/>
        </authorList>
    </citation>
    <scope>NUCLEOTIDE SEQUENCE [LARGE SCALE GENOMIC DNA]</scope>
    <source>
        <strain evidence="1 2">NBRC 107762</strain>
    </source>
</reference>
<dbReference type="InterPro" id="IPR019644">
    <property type="entry name" value="DUF2508"/>
</dbReference>
<dbReference type="RefSeq" id="WP_042411990.1">
    <property type="nucleotide sequence ID" value="NZ_BAWO01000079.1"/>
</dbReference>
<evidence type="ECO:0008006" key="3">
    <source>
        <dbReference type="Google" id="ProtNLM"/>
    </source>
</evidence>